<dbReference type="InterPro" id="IPR012337">
    <property type="entry name" value="RNaseH-like_sf"/>
</dbReference>
<dbReference type="Proteomes" id="UP000519023">
    <property type="component" value="Unassembled WGS sequence"/>
</dbReference>
<evidence type="ECO:0000313" key="5">
    <source>
        <dbReference type="EMBL" id="NML12097.1"/>
    </source>
</evidence>
<dbReference type="InterPro" id="IPR038649">
    <property type="entry name" value="EXOI_SH3_sf"/>
</dbReference>
<feature type="binding site" evidence="2">
    <location>
        <position position="7"/>
    </location>
    <ligand>
        <name>Mg(2+)</name>
        <dbReference type="ChEBI" id="CHEBI:18420"/>
        <label>1</label>
    </ligand>
</feature>
<feature type="domain" description="ExoI C-terminal" evidence="4">
    <location>
        <begin position="338"/>
        <end position="460"/>
    </location>
</feature>
<dbReference type="PROSITE" id="PS51784">
    <property type="entry name" value="EXOI_SH3"/>
    <property type="match status" value="1"/>
</dbReference>
<dbReference type="GO" id="GO:0046872">
    <property type="term" value="F:metal ion binding"/>
    <property type="evidence" value="ECO:0007669"/>
    <property type="project" value="UniProtKB-KW"/>
</dbReference>
<feature type="binding site" evidence="1">
    <location>
        <position position="157"/>
    </location>
    <ligand>
        <name>substrate</name>
    </ligand>
</feature>
<dbReference type="GO" id="GO:0005829">
    <property type="term" value="C:cytosol"/>
    <property type="evidence" value="ECO:0007669"/>
    <property type="project" value="TreeGrafter"/>
</dbReference>
<dbReference type="Gene3D" id="1.20.1280.70">
    <property type="entry name" value="Exonuclease ExoI, domain 3"/>
    <property type="match status" value="1"/>
</dbReference>
<evidence type="ECO:0000256" key="1">
    <source>
        <dbReference type="PIRSR" id="PIRSR000977-1"/>
    </source>
</evidence>
<reference evidence="5 6" key="1">
    <citation type="submission" date="2020-04" db="EMBL/GenBank/DDBJ databases">
        <title>Sphingobium sp. AR-3-1 isolated from Arctic soil.</title>
        <authorList>
            <person name="Dahal R.H."/>
            <person name="Chaudhary D.K."/>
        </authorList>
    </citation>
    <scope>NUCLEOTIDE SEQUENCE [LARGE SCALE GENOMIC DNA]</scope>
    <source>
        <strain evidence="5 6">AR-3-1</strain>
    </source>
</reference>
<dbReference type="EMBL" id="JABBFV010000016">
    <property type="protein sequence ID" value="NML12097.1"/>
    <property type="molecule type" value="Genomic_DNA"/>
</dbReference>
<dbReference type="InterPro" id="IPR023607">
    <property type="entry name" value="Exodeoxyribonuclease_I"/>
</dbReference>
<dbReference type="Pfam" id="PF26016">
    <property type="entry name" value="ExoI_C"/>
    <property type="match status" value="1"/>
</dbReference>
<dbReference type="RefSeq" id="WP_169574510.1">
    <property type="nucleotide sequence ID" value="NZ_JABBFV010000016.1"/>
</dbReference>
<dbReference type="InterPro" id="IPR058561">
    <property type="entry name" value="Exonuc_1_C"/>
</dbReference>
<feature type="binding site" evidence="2">
    <location>
        <position position="9"/>
    </location>
    <ligand>
        <name>Mg(2+)</name>
        <dbReference type="ChEBI" id="CHEBI:18420"/>
        <label>2</label>
    </ligand>
</feature>
<comment type="cofactor">
    <cofactor evidence="2">
        <name>Mg(2+)</name>
        <dbReference type="ChEBI" id="CHEBI:18420"/>
    </cofactor>
    <text evidence="2">Binds 2 Mg(2+) ions per monomer.</text>
</comment>
<evidence type="ECO:0000259" key="3">
    <source>
        <dbReference type="PROSITE" id="PS51784"/>
    </source>
</evidence>
<proteinExistence type="predicted"/>
<name>A0A7X9ZTX9_9SPHN</name>
<dbReference type="InterPro" id="IPR036397">
    <property type="entry name" value="RNaseH_sf"/>
</dbReference>
<dbReference type="GO" id="GO:0003677">
    <property type="term" value="F:DNA binding"/>
    <property type="evidence" value="ECO:0007669"/>
    <property type="project" value="UniProtKB-KW"/>
</dbReference>
<dbReference type="PANTHER" id="PTHR30231">
    <property type="entry name" value="DNA POLYMERASE III SUBUNIT EPSILON"/>
    <property type="match status" value="1"/>
</dbReference>
<evidence type="ECO:0000256" key="2">
    <source>
        <dbReference type="PIRSR" id="PIRSR000977-2"/>
    </source>
</evidence>
<organism evidence="5 6">
    <name type="scientific">Sphingobium psychrophilum</name>
    <dbReference type="NCBI Taxonomy" id="2728834"/>
    <lineage>
        <taxon>Bacteria</taxon>
        <taxon>Pseudomonadati</taxon>
        <taxon>Pseudomonadota</taxon>
        <taxon>Alphaproteobacteria</taxon>
        <taxon>Sphingomonadales</taxon>
        <taxon>Sphingomonadaceae</taxon>
        <taxon>Sphingobium</taxon>
    </lineage>
</organism>
<dbReference type="Gene3D" id="3.30.420.10">
    <property type="entry name" value="Ribonuclease H-like superfamily/Ribonuclease H"/>
    <property type="match status" value="1"/>
</dbReference>
<feature type="domain" description="ExoI SH3-like" evidence="3">
    <location>
        <begin position="194"/>
        <end position="333"/>
    </location>
</feature>
<dbReference type="Pfam" id="PF00929">
    <property type="entry name" value="RNase_T"/>
    <property type="match status" value="1"/>
</dbReference>
<keyword evidence="2" id="KW-0460">Magnesium</keyword>
<dbReference type="GO" id="GO:0045004">
    <property type="term" value="P:DNA replication proofreading"/>
    <property type="evidence" value="ECO:0007669"/>
    <property type="project" value="TreeGrafter"/>
</dbReference>
<dbReference type="Gene3D" id="3.30.1520.20">
    <property type="entry name" value="Exonuclease ExoI, domain 2"/>
    <property type="match status" value="1"/>
</dbReference>
<comment type="caution">
    <text evidence="5">The sequence shown here is derived from an EMBL/GenBank/DDBJ whole genome shotgun (WGS) entry which is preliminary data.</text>
</comment>
<protein>
    <submittedName>
        <fullName evidence="5">Exodeoxyribonuclease I</fullName>
    </submittedName>
</protein>
<keyword evidence="6" id="KW-1185">Reference proteome</keyword>
<feature type="binding site" evidence="2">
    <location>
        <position position="178"/>
    </location>
    <ligand>
        <name>Mg(2+)</name>
        <dbReference type="ChEBI" id="CHEBI:18420"/>
        <label>2</label>
    </ligand>
</feature>
<dbReference type="PIRSF" id="PIRSF000977">
    <property type="entry name" value="Exodeoxyribonuclease_I"/>
    <property type="match status" value="1"/>
</dbReference>
<dbReference type="AlphaFoldDB" id="A0A7X9ZTX9"/>
<dbReference type="SMART" id="SM00479">
    <property type="entry name" value="EXOIII"/>
    <property type="match status" value="1"/>
</dbReference>
<dbReference type="SUPFAM" id="SSF53098">
    <property type="entry name" value="Ribonuclease H-like"/>
    <property type="match status" value="1"/>
</dbReference>
<dbReference type="PANTHER" id="PTHR30231:SF41">
    <property type="entry name" value="DNA POLYMERASE III SUBUNIT EPSILON"/>
    <property type="match status" value="1"/>
</dbReference>
<gene>
    <name evidence="5" type="ORF">HHL08_18430</name>
</gene>
<dbReference type="GO" id="GO:0008310">
    <property type="term" value="F:single-stranded DNA 3'-5' DNA exonuclease activity"/>
    <property type="evidence" value="ECO:0007669"/>
    <property type="project" value="UniProtKB-EC"/>
</dbReference>
<sequence>MGFVFYDTETTGIDTSFDQILQFAAIRTDEDLNILERFEVRSRLLPFIVPAPGALRVTKMTIDRLHDPATPSHYEMVRAVRSKLTEWSPAIFLGYNSLRFDEELMRQAFYQTLHNPYLTNRDGNCRGDVLPLVQACTEFEPDCVTVPYGGNGKPVFKLDQLAPANGFAHDNAHDALSDVEATIHMCRLVRDGAGDLWNRFLRFTQRAAAAEFLDEDEPFLLTEFYFNRPKHMPVLRIGQDSEQSNVSVCFDLAHDLDKFRNLTDAQLQSLVVSSPKPLRKIKANAAPTMTPLEDVPDHLFGDLTQDDIAVRASDLRSDDALKTRLLAAYEATKTVYGPNEHVEKQIYEGFAGNADEQLMTQFHAMPWEHRHTLASQFQNPKFGFLAKRLIFAHDPNCLPLVCQQEISAHIYSRIAAPDDSGVKWTTLTKARSECEKLMASAAAADLSLLQGYHDYLTAKVAALA</sequence>
<accession>A0A7X9ZTX9</accession>
<dbReference type="InterPro" id="IPR013520">
    <property type="entry name" value="Ribonucl_H"/>
</dbReference>
<dbReference type="PROSITE" id="PS51785">
    <property type="entry name" value="EXOI_C"/>
    <property type="match status" value="1"/>
</dbReference>
<evidence type="ECO:0000313" key="6">
    <source>
        <dbReference type="Proteomes" id="UP000519023"/>
    </source>
</evidence>
<dbReference type="InterPro" id="IPR034747">
    <property type="entry name" value="EXOI_SH3"/>
</dbReference>
<feature type="binding site" evidence="1">
    <location>
        <position position="9"/>
    </location>
    <ligand>
        <name>substrate</name>
    </ligand>
</feature>
<keyword evidence="2" id="KW-0479">Metal-binding</keyword>
<evidence type="ECO:0000259" key="4">
    <source>
        <dbReference type="PROSITE" id="PS51785"/>
    </source>
</evidence>